<feature type="domain" description="K Homology" evidence="4">
    <location>
        <begin position="671"/>
        <end position="741"/>
    </location>
</feature>
<feature type="compositionally biased region" description="Basic and acidic residues" evidence="3">
    <location>
        <begin position="466"/>
        <end position="479"/>
    </location>
</feature>
<evidence type="ECO:0000259" key="4">
    <source>
        <dbReference type="SMART" id="SM00322"/>
    </source>
</evidence>
<dbReference type="InterPro" id="IPR036612">
    <property type="entry name" value="KH_dom_type_1_sf"/>
</dbReference>
<feature type="compositionally biased region" description="Low complexity" evidence="3">
    <location>
        <begin position="204"/>
        <end position="216"/>
    </location>
</feature>
<feature type="region of interest" description="Disordered" evidence="3">
    <location>
        <begin position="616"/>
        <end position="667"/>
    </location>
</feature>
<feature type="region of interest" description="Disordered" evidence="3">
    <location>
        <begin position="395"/>
        <end position="531"/>
    </location>
</feature>
<feature type="compositionally biased region" description="Gly residues" evidence="3">
    <location>
        <begin position="455"/>
        <end position="464"/>
    </location>
</feature>
<keyword evidence="1" id="KW-0677">Repeat</keyword>
<dbReference type="Pfam" id="PF00013">
    <property type="entry name" value="KH_1"/>
    <property type="match status" value="2"/>
</dbReference>
<feature type="compositionally biased region" description="Basic and acidic residues" evidence="3">
    <location>
        <begin position="284"/>
        <end position="294"/>
    </location>
</feature>
<evidence type="ECO:0000256" key="2">
    <source>
        <dbReference type="PROSITE-ProRule" id="PRU00117"/>
    </source>
</evidence>
<sequence>MSDGGDTSDLVMISTALGAEIQKSATPDQAPGAAAESVKKGKGAGGSSGNKNKRARKSSKANKVANAEQETEDINLHVEAGWSEDEKYDKEHSAKRIATEGESGSPVAVKKNSEHLDNFTIRTVVTRKDVDVIFESEPGKKQEIEAQTGASISIIAGKDDPDIVVDRVLSIKGQIDGVAATYKIITEGMLKIKESSAAAATAAATASKSSSVSDAVADADNEATTEEKDAEDTGDQQKEKASPEDKAVADTGESTAAIIDRSVGDLADENADSTNSGEGGAKPASEDSKPKDGSANDTTGKRITLRMLVPHKCVGSIMGHGGKTINNIRDVTSVTIHTSESTLPRSSERIVQLVGAPECIEKAIRLIAEALTKDIAAYTSADYYVPAANLPSAMTVETNSRKRKDQKKHGHSDHHGGNRGHSAGNKGGGFRGGNHGGYGQNRNHSNSANSHRSNNGGGGAGAHGGNRNDRYGRQNDRQGGRGRGSSSMSHPNRVPVGSGGGLQGQQGQYNSGGGYRMGGNQSGGARQSAGHGHGGAMGYGGGYAMPTAGAYSGYGGQSAAAGGGAGSHGTRYGSNTAPAGPTHAVPAYGGGYGASSAAYQFPAPVSYGYAPAPAQNMYNNRPPQQTGAYSSRPYAAARGGRPPQMSQPAMATGPVGGAGPAIGGTGSEAAGQAIQQMYVPGDKIGAIIGRRGETINEIRRFTNAHVDIQDSAPGAKKRLILITGAYEQVRSAYHMINEKLESARPSMRP</sequence>
<feature type="compositionally biased region" description="Basic and acidic residues" evidence="3">
    <location>
        <begin position="84"/>
        <end position="99"/>
    </location>
</feature>
<dbReference type="SMART" id="SM00322">
    <property type="entry name" value="KH"/>
    <property type="match status" value="3"/>
</dbReference>
<feature type="compositionally biased region" description="Gly residues" evidence="3">
    <location>
        <begin position="497"/>
        <end position="522"/>
    </location>
</feature>
<feature type="compositionally biased region" description="Acidic residues" evidence="3">
    <location>
        <begin position="217"/>
        <end position="234"/>
    </location>
</feature>
<name>A0A9W8KXA4_9FUNG</name>
<accession>A0A9W8KXA4</accession>
<feature type="region of interest" description="Disordered" evidence="3">
    <location>
        <begin position="556"/>
        <end position="578"/>
    </location>
</feature>
<dbReference type="AlphaFoldDB" id="A0A9W8KXA4"/>
<organism evidence="5 6">
    <name type="scientific">Coemansia spiralis</name>
    <dbReference type="NCBI Taxonomy" id="417178"/>
    <lineage>
        <taxon>Eukaryota</taxon>
        <taxon>Fungi</taxon>
        <taxon>Fungi incertae sedis</taxon>
        <taxon>Zoopagomycota</taxon>
        <taxon>Kickxellomycotina</taxon>
        <taxon>Kickxellomycetes</taxon>
        <taxon>Kickxellales</taxon>
        <taxon>Kickxellaceae</taxon>
        <taxon>Coemansia</taxon>
    </lineage>
</organism>
<reference evidence="5" key="1">
    <citation type="submission" date="2022-07" db="EMBL/GenBank/DDBJ databases">
        <title>Phylogenomic reconstructions and comparative analyses of Kickxellomycotina fungi.</title>
        <authorList>
            <person name="Reynolds N.K."/>
            <person name="Stajich J.E."/>
            <person name="Barry K."/>
            <person name="Grigoriev I.V."/>
            <person name="Crous P."/>
            <person name="Smith M.E."/>
        </authorList>
    </citation>
    <scope>NUCLEOTIDE SEQUENCE</scope>
    <source>
        <strain evidence="5">NRRL 3115</strain>
    </source>
</reference>
<feature type="compositionally biased region" description="Gly residues" evidence="3">
    <location>
        <begin position="556"/>
        <end position="567"/>
    </location>
</feature>
<evidence type="ECO:0000313" key="5">
    <source>
        <dbReference type="EMBL" id="KAJ2678109.1"/>
    </source>
</evidence>
<dbReference type="OrthoDB" id="1937934at2759"/>
<feature type="compositionally biased region" description="Basic residues" evidence="3">
    <location>
        <begin position="401"/>
        <end position="412"/>
    </location>
</feature>
<dbReference type="PANTHER" id="PTHR10288">
    <property type="entry name" value="KH DOMAIN CONTAINING RNA BINDING PROTEIN"/>
    <property type="match status" value="1"/>
</dbReference>
<feature type="compositionally biased region" description="Basic residues" evidence="3">
    <location>
        <begin position="51"/>
        <end position="60"/>
    </location>
</feature>
<feature type="compositionally biased region" description="Basic and acidic residues" evidence="3">
    <location>
        <begin position="235"/>
        <end position="248"/>
    </location>
</feature>
<protein>
    <submittedName>
        <fullName evidence="5">PAB1 binding protein</fullName>
    </submittedName>
</protein>
<comment type="caution">
    <text evidence="5">The sequence shown here is derived from an EMBL/GenBank/DDBJ whole genome shotgun (WGS) entry which is preliminary data.</text>
</comment>
<feature type="compositionally biased region" description="Low complexity" evidence="3">
    <location>
        <begin position="440"/>
        <end position="454"/>
    </location>
</feature>
<evidence type="ECO:0000313" key="6">
    <source>
        <dbReference type="Proteomes" id="UP001151518"/>
    </source>
</evidence>
<feature type="compositionally biased region" description="Polar residues" evidence="3">
    <location>
        <begin position="616"/>
        <end position="629"/>
    </location>
</feature>
<feature type="domain" description="K Homology" evidence="4">
    <location>
        <begin position="117"/>
        <end position="190"/>
    </location>
</feature>
<dbReference type="GO" id="GO:0003723">
    <property type="term" value="F:RNA binding"/>
    <property type="evidence" value="ECO:0007669"/>
    <property type="project" value="UniProtKB-UniRule"/>
</dbReference>
<dbReference type="InterPro" id="IPR004088">
    <property type="entry name" value="KH_dom_type_1"/>
</dbReference>
<gene>
    <name evidence="5" type="primary">PBP2</name>
    <name evidence="5" type="ORF">GGI25_002613</name>
</gene>
<evidence type="ECO:0000256" key="1">
    <source>
        <dbReference type="ARBA" id="ARBA00022737"/>
    </source>
</evidence>
<feature type="compositionally biased region" description="Gly residues" evidence="3">
    <location>
        <begin position="425"/>
        <end position="439"/>
    </location>
</feature>
<dbReference type="InterPro" id="IPR004087">
    <property type="entry name" value="KH_dom"/>
</dbReference>
<keyword evidence="2" id="KW-0694">RNA-binding</keyword>
<dbReference type="Proteomes" id="UP001151518">
    <property type="component" value="Unassembled WGS sequence"/>
</dbReference>
<dbReference type="PROSITE" id="PS50084">
    <property type="entry name" value="KH_TYPE_1"/>
    <property type="match status" value="2"/>
</dbReference>
<dbReference type="SUPFAM" id="SSF54791">
    <property type="entry name" value="Eukaryotic type KH-domain (KH-domain type I)"/>
    <property type="match status" value="2"/>
</dbReference>
<feature type="domain" description="K Homology" evidence="4">
    <location>
        <begin position="301"/>
        <end position="372"/>
    </location>
</feature>
<dbReference type="Gene3D" id="3.30.1370.10">
    <property type="entry name" value="K Homology domain, type 1"/>
    <property type="match status" value="2"/>
</dbReference>
<feature type="region of interest" description="Disordered" evidence="3">
    <location>
        <begin position="22"/>
        <end position="109"/>
    </location>
</feature>
<dbReference type="EMBL" id="JANBTW010000024">
    <property type="protein sequence ID" value="KAJ2678109.1"/>
    <property type="molecule type" value="Genomic_DNA"/>
</dbReference>
<feature type="region of interest" description="Disordered" evidence="3">
    <location>
        <begin position="204"/>
        <end position="302"/>
    </location>
</feature>
<evidence type="ECO:0000256" key="3">
    <source>
        <dbReference type="SAM" id="MobiDB-lite"/>
    </source>
</evidence>
<proteinExistence type="predicted"/>
<feature type="compositionally biased region" description="Gly residues" evidence="3">
    <location>
        <begin position="654"/>
        <end position="666"/>
    </location>
</feature>